<accession>A0A4R2KG52</accession>
<sequence length="342" mass="38467">MTRTATPATARGGAATAPFNVVIVGQDGRLQYEALLFAASLRASDTGFKGRLFVAEPQPGPMWDRDPRMSDPGVHDLLRDLDAEIVPFENRAFGASYPQGNKIEALLALPEGEPFVFFDTDSLVTGALSQVAFDFDRPSASMRREGTWPQIELYGPGHTAIWTSLYDRFGLDFASSLDLGQPDEYWQRYLYFNAGWFFHRCPRDFGRRFLDYAMQIRDDPPPELVCQSLDPWLDQVALPLVVHSFGGGRPGPELAGLDGAVTCHWRTLPLLYARESDLVVEVLEAVTAPNKVKKVLKAHEPIRRFVYQGKGARARALFDRAALPRREQVIRNLLKKNNLWMR</sequence>
<dbReference type="RefSeq" id="WP_132544453.1">
    <property type="nucleotide sequence ID" value="NZ_SLWW01000007.1"/>
</dbReference>
<dbReference type="EMBL" id="SLWW01000007">
    <property type="protein sequence ID" value="TCO71247.1"/>
    <property type="molecule type" value="Genomic_DNA"/>
</dbReference>
<evidence type="ECO:0000313" key="2">
    <source>
        <dbReference type="Proteomes" id="UP000295142"/>
    </source>
</evidence>
<comment type="caution">
    <text evidence="1">The sequence shown here is derived from an EMBL/GenBank/DDBJ whole genome shotgun (WGS) entry which is preliminary data.</text>
</comment>
<keyword evidence="2" id="KW-1185">Reference proteome</keyword>
<dbReference type="OrthoDB" id="7684392at2"/>
<evidence type="ECO:0000313" key="1">
    <source>
        <dbReference type="EMBL" id="TCO71247.1"/>
    </source>
</evidence>
<protein>
    <submittedName>
        <fullName evidence="1">Uncharacterized protein</fullName>
    </submittedName>
</protein>
<organism evidence="1 2">
    <name type="scientific">Rhodovulum euryhalinum</name>
    <dbReference type="NCBI Taxonomy" id="35805"/>
    <lineage>
        <taxon>Bacteria</taxon>
        <taxon>Pseudomonadati</taxon>
        <taxon>Pseudomonadota</taxon>
        <taxon>Alphaproteobacteria</taxon>
        <taxon>Rhodobacterales</taxon>
        <taxon>Paracoccaceae</taxon>
        <taxon>Rhodovulum</taxon>
    </lineage>
</organism>
<reference evidence="1 2" key="1">
    <citation type="submission" date="2019-03" db="EMBL/GenBank/DDBJ databases">
        <title>Genomic Encyclopedia of Type Strains, Phase IV (KMG-IV): sequencing the most valuable type-strain genomes for metagenomic binning, comparative biology and taxonomic classification.</title>
        <authorList>
            <person name="Goeker M."/>
        </authorList>
    </citation>
    <scope>NUCLEOTIDE SEQUENCE [LARGE SCALE GENOMIC DNA]</scope>
    <source>
        <strain evidence="1 2">DSM 4868</strain>
    </source>
</reference>
<gene>
    <name evidence="1" type="ORF">EV655_107140</name>
</gene>
<dbReference type="AlphaFoldDB" id="A0A4R2KG52"/>
<dbReference type="Proteomes" id="UP000295142">
    <property type="component" value="Unassembled WGS sequence"/>
</dbReference>
<name>A0A4R2KG52_9RHOB</name>
<proteinExistence type="predicted"/>